<dbReference type="InterPro" id="IPR009356">
    <property type="entry name" value="NAD_DH_su4L"/>
</dbReference>
<keyword evidence="1" id="KW-1133">Transmembrane helix</keyword>
<dbReference type="EMBL" id="MN637820">
    <property type="protein sequence ID" value="QIQ48855.1"/>
    <property type="molecule type" value="Genomic_DNA"/>
</dbReference>
<accession>A0A6G9KAU7</accession>
<dbReference type="Pfam" id="PF06235">
    <property type="entry name" value="NAD4L"/>
    <property type="match status" value="1"/>
</dbReference>
<keyword evidence="2" id="KW-0496">Mitochondrion</keyword>
<name>A0A6G9KAU7_SCHSI</name>
<geneLocation type="mitochondrion" evidence="2"/>
<gene>
    <name evidence="2" type="primary">ND4L</name>
</gene>
<organism evidence="2">
    <name type="scientific">Schistosoma spindalis</name>
    <name type="common">Parasitic worm</name>
    <dbReference type="NCBI Taxonomy" id="6189"/>
    <lineage>
        <taxon>Eukaryota</taxon>
        <taxon>Metazoa</taxon>
        <taxon>Spiralia</taxon>
        <taxon>Lophotrochozoa</taxon>
        <taxon>Platyhelminthes</taxon>
        <taxon>Trematoda</taxon>
        <taxon>Digenea</taxon>
        <taxon>Strigeidida</taxon>
        <taxon>Schistosomatoidea</taxon>
        <taxon>Schistosomatidae</taxon>
        <taxon>Schistosoma</taxon>
    </lineage>
</organism>
<dbReference type="AlphaFoldDB" id="A0A6G9KAU7"/>
<reference evidence="2" key="1">
    <citation type="journal article" date="2020" name="Sci. Rep.">
        <title>Divergence across mitochondrial genomes of sympatric members of the Schistosoma indicum group and clues into the evolution of Schistosoma spindale.</title>
        <authorList>
            <person name="Jones B.P."/>
            <person name="Norman B.F."/>
            <person name="Borrett H.E."/>
            <person name="Attwood S.W."/>
            <person name="Mondal M.M.H."/>
            <person name="Walker A.J."/>
            <person name="Webster J.P."/>
            <person name="Jayanthe Rajapakse P.R.V."/>
            <person name="Lawton S.P."/>
        </authorList>
    </citation>
    <scope>NUCLEOTIDE SEQUENCE</scope>
</reference>
<sequence length="84" mass="9259">MWLIILGVGLMLIGLILCNSLLFNYIIVLENFNILVLLIALSLNSGCRMVFICVMSLFVIEVSLMLIVVGNNIKSGCIRVPFGL</sequence>
<keyword evidence="1" id="KW-0472">Membrane</keyword>
<evidence type="ECO:0000256" key="1">
    <source>
        <dbReference type="SAM" id="Phobius"/>
    </source>
</evidence>
<protein>
    <submittedName>
        <fullName evidence="2">NADH dehydrogenase subunit 4L</fullName>
    </submittedName>
</protein>
<evidence type="ECO:0000313" key="2">
    <source>
        <dbReference type="EMBL" id="QIQ48855.1"/>
    </source>
</evidence>
<keyword evidence="1" id="KW-0812">Transmembrane</keyword>
<feature type="transmembrane region" description="Helical" evidence="1">
    <location>
        <begin position="49"/>
        <end position="69"/>
    </location>
</feature>
<proteinExistence type="predicted"/>
<feature type="transmembrane region" description="Helical" evidence="1">
    <location>
        <begin position="7"/>
        <end position="29"/>
    </location>
</feature>